<evidence type="ECO:0000313" key="2">
    <source>
        <dbReference type="EMBL" id="HAF3659399.1"/>
    </source>
</evidence>
<feature type="non-terminal residue" evidence="2">
    <location>
        <position position="118"/>
    </location>
</feature>
<dbReference type="AlphaFoldDB" id="A0A746BGX4"/>
<comment type="caution">
    <text evidence="2">The sequence shown here is derived from an EMBL/GenBank/DDBJ whole genome shotgun (WGS) entry which is preliminary data.</text>
</comment>
<feature type="transmembrane region" description="Helical" evidence="1">
    <location>
        <begin position="75"/>
        <end position="97"/>
    </location>
</feature>
<sequence length="118" mass="13264">MLNGKTVLSKRNRLNSENKKEAEIQANDSSEKTHRFFLAYVFLLTYVLVIVSSTTDLQLLLEDKGIVLPILNVNVPLVGFYVIAPILITAVHINLLLHSSITYSSLKYLSLTYSKKVP</sequence>
<keyword evidence="1" id="KW-0812">Transmembrane</keyword>
<accession>A0A746BGX4</accession>
<name>A0A746BGX4_SALER</name>
<reference evidence="2" key="2">
    <citation type="submission" date="2020-02" db="EMBL/GenBank/DDBJ databases">
        <authorList>
            <consortium name="NCBI Pathogen Detection Project"/>
        </authorList>
    </citation>
    <scope>NUCLEOTIDE SEQUENCE</scope>
    <source>
        <strain evidence="2">1911M54411</strain>
    </source>
</reference>
<proteinExistence type="predicted"/>
<gene>
    <name evidence="2" type="ORF">G8C61_004794</name>
</gene>
<keyword evidence="1" id="KW-0472">Membrane</keyword>
<protein>
    <submittedName>
        <fullName evidence="2">Uncharacterized protein</fullName>
    </submittedName>
</protein>
<keyword evidence="1" id="KW-1133">Transmembrane helix</keyword>
<feature type="transmembrane region" description="Helical" evidence="1">
    <location>
        <begin position="37"/>
        <end position="55"/>
    </location>
</feature>
<dbReference type="EMBL" id="DAAVAS010000141">
    <property type="protein sequence ID" value="HAF3659399.1"/>
    <property type="molecule type" value="Genomic_DNA"/>
</dbReference>
<reference evidence="2" key="1">
    <citation type="journal article" date="2018" name="Genome Biol.">
        <title>SKESA: strategic k-mer extension for scrupulous assemblies.</title>
        <authorList>
            <person name="Souvorov A."/>
            <person name="Agarwala R."/>
            <person name="Lipman D.J."/>
        </authorList>
    </citation>
    <scope>NUCLEOTIDE SEQUENCE</scope>
    <source>
        <strain evidence="2">1911M54411</strain>
    </source>
</reference>
<evidence type="ECO:0000256" key="1">
    <source>
        <dbReference type="SAM" id="Phobius"/>
    </source>
</evidence>
<organism evidence="2">
    <name type="scientific">Salmonella enterica</name>
    <name type="common">Salmonella choleraesuis</name>
    <dbReference type="NCBI Taxonomy" id="28901"/>
    <lineage>
        <taxon>Bacteria</taxon>
        <taxon>Pseudomonadati</taxon>
        <taxon>Pseudomonadota</taxon>
        <taxon>Gammaproteobacteria</taxon>
        <taxon>Enterobacterales</taxon>
        <taxon>Enterobacteriaceae</taxon>
        <taxon>Salmonella</taxon>
    </lineage>
</organism>